<dbReference type="EMBL" id="UFQR01000018">
    <property type="protein sequence ID" value="SSW96499.1"/>
    <property type="molecule type" value="Genomic_DNA"/>
</dbReference>
<sequence>MVKRPGFQRGDIVSVTFNPVVGREEQGIERPALVLSTKEINQLGTALVAPITQGGCFDREAGFAVSLSGTGIRTHGVALINHIRMLDLTARSAKIIENAPKEVIDEALAILQAIID</sequence>
<reference evidence="1" key="1">
    <citation type="submission" date="2018-04" db="EMBL/GenBank/DDBJ databases">
        <authorList>
            <person name="Go L.Y."/>
            <person name="Mitchell J.A."/>
        </authorList>
    </citation>
    <scope>NUCLEOTIDE SEQUENCE</scope>
    <source>
        <strain evidence="1">ARTV</strain>
    </source>
</reference>
<dbReference type="InterPro" id="IPR003477">
    <property type="entry name" value="PemK-like"/>
</dbReference>
<accession>A0A3B0MKD6</accession>
<dbReference type="Pfam" id="PF02452">
    <property type="entry name" value="PemK_toxin"/>
    <property type="match status" value="1"/>
</dbReference>
<dbReference type="NCBIfam" id="NF007320">
    <property type="entry name" value="PRK09812.1"/>
    <property type="match status" value="1"/>
</dbReference>
<dbReference type="AlphaFoldDB" id="A0A3B0MKD6"/>
<dbReference type="GO" id="GO:0016787">
    <property type="term" value="F:hydrolase activity"/>
    <property type="evidence" value="ECO:0007669"/>
    <property type="project" value="UniProtKB-KW"/>
</dbReference>
<name>A0A3B0MKD6_9GAMM</name>
<keyword evidence="1" id="KW-0378">Hydrolase</keyword>
<dbReference type="EC" id="3.1.-.-" evidence="1"/>
<dbReference type="GO" id="GO:0004521">
    <property type="term" value="F:RNA endonuclease activity"/>
    <property type="evidence" value="ECO:0007669"/>
    <property type="project" value="TreeGrafter"/>
</dbReference>
<organism evidence="1">
    <name type="scientific">Arsenophonus endosymbiont of Trialeurodes vaporariorum</name>
    <dbReference type="NCBI Taxonomy" id="235567"/>
    <lineage>
        <taxon>Bacteria</taxon>
        <taxon>Pseudomonadati</taxon>
        <taxon>Pseudomonadota</taxon>
        <taxon>Gammaproteobacteria</taxon>
        <taxon>Enterobacterales</taxon>
        <taxon>Morganellaceae</taxon>
        <taxon>Arsenophonus</taxon>
    </lineage>
</organism>
<dbReference type="PANTHER" id="PTHR33988:SF3">
    <property type="entry name" value="ENDORIBONUCLEASE TOXIN CHPB-RELATED"/>
    <property type="match status" value="1"/>
</dbReference>
<dbReference type="SUPFAM" id="SSF50118">
    <property type="entry name" value="Cell growth inhibitor/plasmid maintenance toxic component"/>
    <property type="match status" value="1"/>
</dbReference>
<gene>
    <name evidence="1" type="primary">chpB</name>
    <name evidence="1" type="ORF">ARTV_2947</name>
</gene>
<proteinExistence type="predicted"/>
<protein>
    <submittedName>
        <fullName evidence="1">mRNA interferase ChpB</fullName>
        <ecNumber evidence="1">3.1.-.-</ecNumber>
    </submittedName>
</protein>
<evidence type="ECO:0000313" key="1">
    <source>
        <dbReference type="EMBL" id="SSW96499.1"/>
    </source>
</evidence>
<dbReference type="InterPro" id="IPR011067">
    <property type="entry name" value="Plasmid_toxin/cell-grow_inhib"/>
</dbReference>
<dbReference type="Gene3D" id="2.30.30.110">
    <property type="match status" value="1"/>
</dbReference>
<dbReference type="GO" id="GO:0006402">
    <property type="term" value="P:mRNA catabolic process"/>
    <property type="evidence" value="ECO:0007669"/>
    <property type="project" value="TreeGrafter"/>
</dbReference>
<dbReference type="PANTHER" id="PTHR33988">
    <property type="entry name" value="ENDORIBONUCLEASE MAZF-RELATED"/>
    <property type="match status" value="1"/>
</dbReference>
<dbReference type="GO" id="GO:0003677">
    <property type="term" value="F:DNA binding"/>
    <property type="evidence" value="ECO:0007669"/>
    <property type="project" value="InterPro"/>
</dbReference>
<dbReference type="GO" id="GO:0016075">
    <property type="term" value="P:rRNA catabolic process"/>
    <property type="evidence" value="ECO:0007669"/>
    <property type="project" value="TreeGrafter"/>
</dbReference>